<evidence type="ECO:0000313" key="8">
    <source>
        <dbReference type="Proteomes" id="UP000690515"/>
    </source>
</evidence>
<comment type="similarity">
    <text evidence="1 4">Belongs to the D-isomer specific 2-hydroxyacid dehydrogenase family.</text>
</comment>
<dbReference type="InterPro" id="IPR029753">
    <property type="entry name" value="D-isomer_DH_CS"/>
</dbReference>
<dbReference type="PROSITE" id="PS00065">
    <property type="entry name" value="D_2_HYDROXYACID_DH_1"/>
    <property type="match status" value="1"/>
</dbReference>
<dbReference type="Gene3D" id="3.40.50.720">
    <property type="entry name" value="NAD(P)-binding Rossmann-like Domain"/>
    <property type="match status" value="2"/>
</dbReference>
<dbReference type="InterPro" id="IPR006140">
    <property type="entry name" value="D-isomer_DH_NAD-bd"/>
</dbReference>
<evidence type="ECO:0000256" key="3">
    <source>
        <dbReference type="ARBA" id="ARBA00023027"/>
    </source>
</evidence>
<keyword evidence="3" id="KW-0520">NAD</keyword>
<dbReference type="CDD" id="cd12183">
    <property type="entry name" value="LDH_like_2"/>
    <property type="match status" value="1"/>
</dbReference>
<protein>
    <submittedName>
        <fullName evidence="7">2-hydroxyacid dehydrogenase</fullName>
    </submittedName>
</protein>
<name>A0ABS5Z8Y3_9GAMM</name>
<evidence type="ECO:0000259" key="5">
    <source>
        <dbReference type="Pfam" id="PF00389"/>
    </source>
</evidence>
<dbReference type="InterPro" id="IPR058205">
    <property type="entry name" value="D-LDH-like"/>
</dbReference>
<feature type="domain" description="D-isomer specific 2-hydroxyacid dehydrogenase catalytic" evidence="5">
    <location>
        <begin position="5"/>
        <end position="327"/>
    </location>
</feature>
<evidence type="ECO:0000256" key="1">
    <source>
        <dbReference type="ARBA" id="ARBA00005854"/>
    </source>
</evidence>
<reference evidence="7 8" key="1">
    <citation type="submission" date="2021-04" db="EMBL/GenBank/DDBJ databases">
        <authorList>
            <person name="Pira H."/>
            <person name="Risdian C."/>
            <person name="Wink J."/>
        </authorList>
    </citation>
    <scope>NUCLEOTIDE SEQUENCE [LARGE SCALE GENOMIC DNA]</scope>
    <source>
        <strain evidence="7 8">WH53</strain>
    </source>
</reference>
<dbReference type="Pfam" id="PF02826">
    <property type="entry name" value="2-Hacid_dh_C"/>
    <property type="match status" value="1"/>
</dbReference>
<dbReference type="InterPro" id="IPR036291">
    <property type="entry name" value="NAD(P)-bd_dom_sf"/>
</dbReference>
<proteinExistence type="inferred from homology"/>
<evidence type="ECO:0000256" key="2">
    <source>
        <dbReference type="ARBA" id="ARBA00023002"/>
    </source>
</evidence>
<accession>A0ABS5Z8Y3</accession>
<evidence type="ECO:0000256" key="4">
    <source>
        <dbReference type="RuleBase" id="RU003719"/>
    </source>
</evidence>
<evidence type="ECO:0000313" key="7">
    <source>
        <dbReference type="EMBL" id="MBU2710511.1"/>
    </source>
</evidence>
<dbReference type="SUPFAM" id="SSF52283">
    <property type="entry name" value="Formate/glycerate dehydrogenase catalytic domain-like"/>
    <property type="match status" value="1"/>
</dbReference>
<dbReference type="PANTHER" id="PTHR43026:SF1">
    <property type="entry name" value="2-HYDROXYACID DEHYDROGENASE HOMOLOG 1-RELATED"/>
    <property type="match status" value="1"/>
</dbReference>
<organism evidence="7 8">
    <name type="scientific">Zooshikella harenae</name>
    <dbReference type="NCBI Taxonomy" id="2827238"/>
    <lineage>
        <taxon>Bacteria</taxon>
        <taxon>Pseudomonadati</taxon>
        <taxon>Pseudomonadota</taxon>
        <taxon>Gammaproteobacteria</taxon>
        <taxon>Oceanospirillales</taxon>
        <taxon>Zooshikellaceae</taxon>
        <taxon>Zooshikella</taxon>
    </lineage>
</organism>
<feature type="domain" description="D-isomer specific 2-hydroxyacid dehydrogenase NAD-binding" evidence="6">
    <location>
        <begin position="110"/>
        <end position="297"/>
    </location>
</feature>
<dbReference type="PROSITE" id="PS00671">
    <property type="entry name" value="D_2_HYDROXYACID_DH_3"/>
    <property type="match status" value="1"/>
</dbReference>
<dbReference type="SUPFAM" id="SSF51735">
    <property type="entry name" value="NAD(P)-binding Rossmann-fold domains"/>
    <property type="match status" value="1"/>
</dbReference>
<dbReference type="RefSeq" id="WP_215818680.1">
    <property type="nucleotide sequence ID" value="NZ_JAGSOY010000008.1"/>
</dbReference>
<keyword evidence="8" id="KW-1185">Reference proteome</keyword>
<keyword evidence="2 4" id="KW-0560">Oxidoreductase</keyword>
<comment type="caution">
    <text evidence="7">The sequence shown here is derived from an EMBL/GenBank/DDBJ whole genome shotgun (WGS) entry which is preliminary data.</text>
</comment>
<dbReference type="InterPro" id="IPR029752">
    <property type="entry name" value="D-isomer_DH_CS1"/>
</dbReference>
<dbReference type="PROSITE" id="PS00670">
    <property type="entry name" value="D_2_HYDROXYACID_DH_2"/>
    <property type="match status" value="1"/>
</dbReference>
<sequence length="329" mass="36689">MKLAIFNARPYDEAFFINCNNKIGLDLHFFEARMSLETYKLAEGFSAICVFVNDILDADVLQGLNEVGTKFIALRCAGYNNVDLTHAKKLGIRVARVPAYSPESVAEYTIGLMLTLNRKIHRAYNRVKENNFALDGFMGVDFHNRTVGVVGTGRIGFAVIRILHGMGCTILAYDIQPNPDCLALGVEYAELPALFKASDVITLHCPHTDENHHMINADSLKLMKDGVMIINTSRGGLIDTNAVVEGLKTRKVSNLGLDVYEYERPLLYQDHSNEVLLDDMFSRLLTFPNVIITGHQGFFTHDALESIAHMTLENVHSFYAGAPSQNELF</sequence>
<dbReference type="Proteomes" id="UP000690515">
    <property type="component" value="Unassembled WGS sequence"/>
</dbReference>
<dbReference type="InterPro" id="IPR006139">
    <property type="entry name" value="D-isomer_2_OHA_DH_cat_dom"/>
</dbReference>
<evidence type="ECO:0000259" key="6">
    <source>
        <dbReference type="Pfam" id="PF02826"/>
    </source>
</evidence>
<dbReference type="EMBL" id="JAGSOY010000008">
    <property type="protein sequence ID" value="MBU2710511.1"/>
    <property type="molecule type" value="Genomic_DNA"/>
</dbReference>
<gene>
    <name evidence="7" type="ORF">KCG35_05525</name>
</gene>
<dbReference type="PANTHER" id="PTHR43026">
    <property type="entry name" value="2-HYDROXYACID DEHYDROGENASE HOMOLOG 1-RELATED"/>
    <property type="match status" value="1"/>
</dbReference>
<dbReference type="Pfam" id="PF00389">
    <property type="entry name" value="2-Hacid_dh"/>
    <property type="match status" value="1"/>
</dbReference>